<evidence type="ECO:0000313" key="2">
    <source>
        <dbReference type="EMBL" id="GAA0746698.1"/>
    </source>
</evidence>
<sequence length="180" mass="21043">MKRLYRIITGVIFIGIFWLCEYNLSHGEFEIYLKRDINELKDTLFFVSILISIVVAFFMVFEENLADGKWKKIDHILYIGIMSFLIYPMTEKIVLISGLKLNRISESGQYNEPFIISVKDHYSNKDNYVWGRIPNKTESGQAEKIKLSQTLYDEVEENQKIKLNLKKGIFGIPYDPIGTK</sequence>
<keyword evidence="1" id="KW-1133">Transmembrane helix</keyword>
<accession>A0ABN1JU44</accession>
<keyword evidence="3" id="KW-1185">Reference proteome</keyword>
<feature type="transmembrane region" description="Helical" evidence="1">
    <location>
        <begin position="7"/>
        <end position="24"/>
    </location>
</feature>
<feature type="transmembrane region" description="Helical" evidence="1">
    <location>
        <begin position="44"/>
        <end position="61"/>
    </location>
</feature>
<comment type="caution">
    <text evidence="2">The sequence shown here is derived from an EMBL/GenBank/DDBJ whole genome shotgun (WGS) entry which is preliminary data.</text>
</comment>
<keyword evidence="1" id="KW-0472">Membrane</keyword>
<dbReference type="RefSeq" id="WP_343798462.1">
    <property type="nucleotide sequence ID" value="NZ_BAAAGF010000003.1"/>
</dbReference>
<keyword evidence="1" id="KW-0812">Transmembrane</keyword>
<proteinExistence type="predicted"/>
<reference evidence="2 3" key="1">
    <citation type="journal article" date="2019" name="Int. J. Syst. Evol. Microbiol.">
        <title>The Global Catalogue of Microorganisms (GCM) 10K type strain sequencing project: providing services to taxonomists for standard genome sequencing and annotation.</title>
        <authorList>
            <consortium name="The Broad Institute Genomics Platform"/>
            <consortium name="The Broad Institute Genome Sequencing Center for Infectious Disease"/>
            <person name="Wu L."/>
            <person name="Ma J."/>
        </authorList>
    </citation>
    <scope>NUCLEOTIDE SEQUENCE [LARGE SCALE GENOMIC DNA]</scope>
    <source>
        <strain evidence="2 3">JCM 15976</strain>
    </source>
</reference>
<organism evidence="2 3">
    <name type="scientific">Gaetbulibacter jejuensis</name>
    <dbReference type="NCBI Taxonomy" id="584607"/>
    <lineage>
        <taxon>Bacteria</taxon>
        <taxon>Pseudomonadati</taxon>
        <taxon>Bacteroidota</taxon>
        <taxon>Flavobacteriia</taxon>
        <taxon>Flavobacteriales</taxon>
        <taxon>Flavobacteriaceae</taxon>
        <taxon>Gaetbulibacter</taxon>
    </lineage>
</organism>
<evidence type="ECO:0000256" key="1">
    <source>
        <dbReference type="SAM" id="Phobius"/>
    </source>
</evidence>
<name>A0ABN1JU44_9FLAO</name>
<feature type="transmembrane region" description="Helical" evidence="1">
    <location>
        <begin position="73"/>
        <end position="90"/>
    </location>
</feature>
<dbReference type="EMBL" id="BAAAGF010000003">
    <property type="protein sequence ID" value="GAA0746698.1"/>
    <property type="molecule type" value="Genomic_DNA"/>
</dbReference>
<dbReference type="Proteomes" id="UP001500736">
    <property type="component" value="Unassembled WGS sequence"/>
</dbReference>
<evidence type="ECO:0000313" key="3">
    <source>
        <dbReference type="Proteomes" id="UP001500736"/>
    </source>
</evidence>
<protein>
    <submittedName>
        <fullName evidence="2">Uncharacterized protein</fullName>
    </submittedName>
</protein>
<gene>
    <name evidence="2" type="ORF">GCM10009431_23280</name>
</gene>